<accession>W7DF01</accession>
<reference evidence="1 2" key="1">
    <citation type="submission" date="2012-12" db="EMBL/GenBank/DDBJ databases">
        <title>Novel taxa of Listeriaceae from agricultural environments in the United States.</title>
        <authorList>
            <person name="den Bakker H.C."/>
            <person name="Allred A."/>
            <person name="Warchocki S."/>
            <person name="Wright E.M."/>
            <person name="Burrell A."/>
            <person name="Nightingale K.K."/>
            <person name="Kephart D."/>
            <person name="Wiedmann M."/>
        </authorList>
    </citation>
    <scope>NUCLEOTIDE SEQUENCE [LARGE SCALE GENOMIC DNA]</scope>
    <source>
        <strain evidence="1 2">FSL S10-1203</strain>
    </source>
</reference>
<organism evidence="1 2">
    <name type="scientific">Listeria fleischmannii FSL S10-1203</name>
    <dbReference type="NCBI Taxonomy" id="1265822"/>
    <lineage>
        <taxon>Bacteria</taxon>
        <taxon>Bacillati</taxon>
        <taxon>Bacillota</taxon>
        <taxon>Bacilli</taxon>
        <taxon>Bacillales</taxon>
        <taxon>Listeriaceae</taxon>
        <taxon>Listeria</taxon>
    </lineage>
</organism>
<gene>
    <name evidence="1" type="ORF">MCOL2_08931</name>
</gene>
<dbReference type="EMBL" id="AODM01000031">
    <property type="protein sequence ID" value="EUJ56427.1"/>
    <property type="molecule type" value="Genomic_DNA"/>
</dbReference>
<dbReference type="RefSeq" id="WP_052006772.1">
    <property type="nucleotide sequence ID" value="NZ_AODM01000031.1"/>
</dbReference>
<dbReference type="Proteomes" id="UP000019241">
    <property type="component" value="Unassembled WGS sequence"/>
</dbReference>
<proteinExistence type="predicted"/>
<name>W7DF01_9LIST</name>
<sequence length="91" mass="10562">MNISKTKKLTQNYWRDLVNDYLQLWEIKEKLLTEIKIKGVMVKIKNGSQEFRKRSDAIVELPKISKRMTDILEIIGNAKVVDADDDGDPDL</sequence>
<evidence type="ECO:0000313" key="2">
    <source>
        <dbReference type="Proteomes" id="UP000019241"/>
    </source>
</evidence>
<dbReference type="AlphaFoldDB" id="W7DF01"/>
<protein>
    <submittedName>
        <fullName evidence="1">Phage terminase, small subunit</fullName>
    </submittedName>
</protein>
<comment type="caution">
    <text evidence="1">The sequence shown here is derived from an EMBL/GenBank/DDBJ whole genome shotgun (WGS) entry which is preliminary data.</text>
</comment>
<evidence type="ECO:0000313" key="1">
    <source>
        <dbReference type="EMBL" id="EUJ56427.1"/>
    </source>
</evidence>
<dbReference type="PATRIC" id="fig|1265822.4.peg.1815"/>